<proteinExistence type="predicted"/>
<organism evidence="1 2">
    <name type="scientific">Bauhinia variegata</name>
    <name type="common">Purple orchid tree</name>
    <name type="synonym">Phanera variegata</name>
    <dbReference type="NCBI Taxonomy" id="167791"/>
    <lineage>
        <taxon>Eukaryota</taxon>
        <taxon>Viridiplantae</taxon>
        <taxon>Streptophyta</taxon>
        <taxon>Embryophyta</taxon>
        <taxon>Tracheophyta</taxon>
        <taxon>Spermatophyta</taxon>
        <taxon>Magnoliopsida</taxon>
        <taxon>eudicotyledons</taxon>
        <taxon>Gunneridae</taxon>
        <taxon>Pentapetalae</taxon>
        <taxon>rosids</taxon>
        <taxon>fabids</taxon>
        <taxon>Fabales</taxon>
        <taxon>Fabaceae</taxon>
        <taxon>Cercidoideae</taxon>
        <taxon>Cercideae</taxon>
        <taxon>Bauhiniinae</taxon>
        <taxon>Bauhinia</taxon>
    </lineage>
</organism>
<dbReference type="Proteomes" id="UP000828941">
    <property type="component" value="Chromosome 12"/>
</dbReference>
<sequence>MEQGRLFNVVRRIIQNANPAPNDVVEYAGAEQRVQLPAFSDTYLPAANVVRIMRQILPPYAKIADDSKEIFQLCLTEYIGFITSEANDVCRKDKRKTLTADDTLAAMVNLGFDDYVGPLTRYLERYRSLTKGSSSSAGESSAANKSAADLGPTIEPLPAHVAPGFGPIAELPPTPSAFNYGPSFALGPNMRVGFSDPMDMGWFYQGGSSSGGAGPSGGSSSQGQDEFAESDLMAYLGNLGNQ</sequence>
<evidence type="ECO:0000313" key="1">
    <source>
        <dbReference type="EMBL" id="KAI4306223.1"/>
    </source>
</evidence>
<name>A0ACB9LAU7_BAUVA</name>
<gene>
    <name evidence="1" type="ORF">L6164_029516</name>
</gene>
<reference evidence="1 2" key="1">
    <citation type="journal article" date="2022" name="DNA Res.">
        <title>Chromosomal-level genome assembly of the orchid tree Bauhinia variegata (Leguminosae; Cercidoideae) supports the allotetraploid origin hypothesis of Bauhinia.</title>
        <authorList>
            <person name="Zhong Y."/>
            <person name="Chen Y."/>
            <person name="Zheng D."/>
            <person name="Pang J."/>
            <person name="Liu Y."/>
            <person name="Luo S."/>
            <person name="Meng S."/>
            <person name="Qian L."/>
            <person name="Wei D."/>
            <person name="Dai S."/>
            <person name="Zhou R."/>
        </authorList>
    </citation>
    <scope>NUCLEOTIDE SEQUENCE [LARGE SCALE GENOMIC DNA]</scope>
    <source>
        <strain evidence="1">BV-YZ2020</strain>
    </source>
</reference>
<keyword evidence="2" id="KW-1185">Reference proteome</keyword>
<protein>
    <submittedName>
        <fullName evidence="1">Uncharacterized protein</fullName>
    </submittedName>
</protein>
<evidence type="ECO:0000313" key="2">
    <source>
        <dbReference type="Proteomes" id="UP000828941"/>
    </source>
</evidence>
<comment type="caution">
    <text evidence="1">The sequence shown here is derived from an EMBL/GenBank/DDBJ whole genome shotgun (WGS) entry which is preliminary data.</text>
</comment>
<dbReference type="EMBL" id="CM039437">
    <property type="protein sequence ID" value="KAI4306223.1"/>
    <property type="molecule type" value="Genomic_DNA"/>
</dbReference>
<accession>A0ACB9LAU7</accession>